<protein>
    <submittedName>
        <fullName evidence="3">ATP synthase</fullName>
    </submittedName>
</protein>
<proteinExistence type="predicted"/>
<gene>
    <name evidence="3" type="ORF">AXF13_14855</name>
</gene>
<dbReference type="InterPro" id="IPR032820">
    <property type="entry name" value="ATPase_put"/>
</dbReference>
<name>A0A0X8JM60_9BACT</name>
<keyword evidence="2" id="KW-1133">Transmembrane helix</keyword>
<evidence type="ECO:0000313" key="4">
    <source>
        <dbReference type="Proteomes" id="UP000069241"/>
    </source>
</evidence>
<dbReference type="Pfam" id="PF09527">
    <property type="entry name" value="ATPase_gene1"/>
    <property type="match status" value="1"/>
</dbReference>
<feature type="compositionally biased region" description="Low complexity" evidence="1">
    <location>
        <begin position="96"/>
        <end position="110"/>
    </location>
</feature>
<evidence type="ECO:0000313" key="3">
    <source>
        <dbReference type="EMBL" id="AMD91304.1"/>
    </source>
</evidence>
<keyword evidence="4" id="KW-1185">Reference proteome</keyword>
<feature type="transmembrane region" description="Helical" evidence="2">
    <location>
        <begin position="21"/>
        <end position="41"/>
    </location>
</feature>
<accession>A0A0X8JM60</accession>
<evidence type="ECO:0000256" key="2">
    <source>
        <dbReference type="SAM" id="Phobius"/>
    </source>
</evidence>
<evidence type="ECO:0000256" key="1">
    <source>
        <dbReference type="SAM" id="MobiDB-lite"/>
    </source>
</evidence>
<reference evidence="4" key="1">
    <citation type="submission" date="2016-02" db="EMBL/GenBank/DDBJ databases">
        <authorList>
            <person name="Holder M.E."/>
            <person name="Ajami N.J."/>
            <person name="Petrosino J.F."/>
        </authorList>
    </citation>
    <scope>NUCLEOTIDE SEQUENCE [LARGE SCALE GENOMIC DNA]</scope>
    <source>
        <strain evidence="4">CCUG 45958</strain>
    </source>
</reference>
<dbReference type="AlphaFoldDB" id="A0A0X8JM60"/>
<dbReference type="Proteomes" id="UP000069241">
    <property type="component" value="Chromosome"/>
</dbReference>
<organism evidence="3 4">
    <name type="scientific">Desulfovibrio fairfieldensis</name>
    <dbReference type="NCBI Taxonomy" id="44742"/>
    <lineage>
        <taxon>Bacteria</taxon>
        <taxon>Pseudomonadati</taxon>
        <taxon>Thermodesulfobacteriota</taxon>
        <taxon>Desulfovibrionia</taxon>
        <taxon>Desulfovibrionales</taxon>
        <taxon>Desulfovibrionaceae</taxon>
        <taxon>Desulfovibrio</taxon>
    </lineage>
</organism>
<dbReference type="KEGG" id="dfi:AXF13_14855"/>
<dbReference type="STRING" id="44742.AXF13_14855"/>
<dbReference type="RefSeq" id="WP_062254393.1">
    <property type="nucleotide sequence ID" value="NZ_CP014229.1"/>
</dbReference>
<feature type="transmembrane region" description="Helical" evidence="2">
    <location>
        <begin position="47"/>
        <end position="68"/>
    </location>
</feature>
<sequence length="125" mass="13518">MSFKDILKQQQSGMEALATTGVIGLHLVSGPLVGFAIGYGLDYWLDTSPWCKLFFLLLGIAAGFLNVYRDTQHLLKKMAAEDARRKGFSPTSGMPTRQTGTGAGATQGTRETNDRADAENHDAQP</sequence>
<keyword evidence="2" id="KW-0812">Transmembrane</keyword>
<feature type="compositionally biased region" description="Basic and acidic residues" evidence="1">
    <location>
        <begin position="111"/>
        <end position="125"/>
    </location>
</feature>
<feature type="region of interest" description="Disordered" evidence="1">
    <location>
        <begin position="82"/>
        <end position="125"/>
    </location>
</feature>
<keyword evidence="2" id="KW-0472">Membrane</keyword>
<dbReference type="EMBL" id="CP014229">
    <property type="protein sequence ID" value="AMD91304.1"/>
    <property type="molecule type" value="Genomic_DNA"/>
</dbReference>